<evidence type="ECO:0000256" key="1">
    <source>
        <dbReference type="SAM" id="SignalP"/>
    </source>
</evidence>
<keyword evidence="3" id="KW-1185">Reference proteome</keyword>
<accession>A0A2G9CDT4</accession>
<reference evidence="2 3" key="1">
    <citation type="submission" date="2017-11" db="EMBL/GenBank/DDBJ databases">
        <title>Draft genome sequence of Mitsuaria sp. HWN-4.</title>
        <authorList>
            <person name="Gundlapally S.R."/>
        </authorList>
    </citation>
    <scope>NUCLEOTIDE SEQUENCE [LARGE SCALE GENOMIC DNA]</scope>
    <source>
        <strain evidence="2 3">HWN-4</strain>
    </source>
</reference>
<evidence type="ECO:0000313" key="2">
    <source>
        <dbReference type="EMBL" id="PIM54600.1"/>
    </source>
</evidence>
<dbReference type="Proteomes" id="UP000231501">
    <property type="component" value="Unassembled WGS sequence"/>
</dbReference>
<feature type="signal peptide" evidence="1">
    <location>
        <begin position="1"/>
        <end position="27"/>
    </location>
</feature>
<dbReference type="RefSeq" id="WP_099859985.1">
    <property type="nucleotide sequence ID" value="NZ_PEOG01000008.1"/>
</dbReference>
<comment type="caution">
    <text evidence="2">The sequence shown here is derived from an EMBL/GenBank/DDBJ whole genome shotgun (WGS) entry which is preliminary data.</text>
</comment>
<proteinExistence type="predicted"/>
<gene>
    <name evidence="2" type="ORF">CS062_02980</name>
</gene>
<dbReference type="PROSITE" id="PS51257">
    <property type="entry name" value="PROKAR_LIPOPROTEIN"/>
    <property type="match status" value="1"/>
</dbReference>
<dbReference type="OrthoDB" id="8593812at2"/>
<organism evidence="2 3">
    <name type="scientific">Roseateles chitinivorans</name>
    <dbReference type="NCBI Taxonomy" id="2917965"/>
    <lineage>
        <taxon>Bacteria</taxon>
        <taxon>Pseudomonadati</taxon>
        <taxon>Pseudomonadota</taxon>
        <taxon>Betaproteobacteria</taxon>
        <taxon>Burkholderiales</taxon>
        <taxon>Sphaerotilaceae</taxon>
        <taxon>Roseateles</taxon>
    </lineage>
</organism>
<keyword evidence="1" id="KW-0732">Signal</keyword>
<name>A0A2G9CDT4_9BURK</name>
<sequence>MTASAIRPLTLLLAAAAAVLSTGCVIAPNSTEASTQRMDDVRRMSDQATATCGTGNVKEVNAKSFTCK</sequence>
<dbReference type="EMBL" id="PEOG01000008">
    <property type="protein sequence ID" value="PIM54600.1"/>
    <property type="molecule type" value="Genomic_DNA"/>
</dbReference>
<feature type="chain" id="PRO_5013923598" evidence="1">
    <location>
        <begin position="28"/>
        <end position="68"/>
    </location>
</feature>
<dbReference type="AlphaFoldDB" id="A0A2G9CDT4"/>
<evidence type="ECO:0000313" key="3">
    <source>
        <dbReference type="Proteomes" id="UP000231501"/>
    </source>
</evidence>
<protein>
    <submittedName>
        <fullName evidence="2">Uncharacterized protein</fullName>
    </submittedName>
</protein>